<dbReference type="RefSeq" id="WP_188597237.1">
    <property type="nucleotide sequence ID" value="NZ_BMJW01000001.1"/>
</dbReference>
<dbReference type="GO" id="GO:0016020">
    <property type="term" value="C:membrane"/>
    <property type="evidence" value="ECO:0007669"/>
    <property type="project" value="GOC"/>
</dbReference>
<feature type="domain" description="Endonuclease/exonuclease/phosphatase" evidence="1">
    <location>
        <begin position="32"/>
        <end position="253"/>
    </location>
</feature>
<keyword evidence="3" id="KW-1185">Reference proteome</keyword>
<sequence length="267" mass="29682">MFFLKKYLLIGFLLTGVLLWSQESNPTTVRVLSFNILHGANTDGSFDLDRIAAVIKKADADFVALQEVDFKTKRAKGYDLPTELGFRTKMTSLFARAMPYDGGEYGEAVLSTYSFISSRNTALPYTNGNEPRAALEVTAVLKSGDTISFIGTHLDHLKTDTDRVSQAKALNSIFKNNRYPTILAGDLNDEPKSNAISILENYWKAAYHTESSLKLTYPSEKPIKKIDYIMTDPNSGWKVISTETICDTIASDHCGYLVVLALNPKKK</sequence>
<evidence type="ECO:0000313" key="3">
    <source>
        <dbReference type="Proteomes" id="UP000633278"/>
    </source>
</evidence>
<dbReference type="PANTHER" id="PTHR14859">
    <property type="entry name" value="CALCOFLUOR WHITE HYPERSENSITIVE PROTEIN PRECURSOR"/>
    <property type="match status" value="1"/>
</dbReference>
<reference evidence="2" key="1">
    <citation type="journal article" date="2014" name="Int. J. Syst. Evol. Microbiol.">
        <title>Complete genome sequence of Corynebacterium casei LMG S-19264T (=DSM 44701T), isolated from a smear-ripened cheese.</title>
        <authorList>
            <consortium name="US DOE Joint Genome Institute (JGI-PGF)"/>
            <person name="Walter F."/>
            <person name="Albersmeier A."/>
            <person name="Kalinowski J."/>
            <person name="Ruckert C."/>
        </authorList>
    </citation>
    <scope>NUCLEOTIDE SEQUENCE</scope>
    <source>
        <strain evidence="2">CGMCC 1.15763</strain>
    </source>
</reference>
<protein>
    <recommendedName>
        <fullName evidence="1">Endonuclease/exonuclease/phosphatase domain-containing protein</fullName>
    </recommendedName>
</protein>
<dbReference type="AlphaFoldDB" id="A0A917HR43"/>
<dbReference type="EMBL" id="BMJW01000001">
    <property type="protein sequence ID" value="GGG87951.1"/>
    <property type="molecule type" value="Genomic_DNA"/>
</dbReference>
<gene>
    <name evidence="2" type="ORF">GCM10011416_00210</name>
</gene>
<dbReference type="InterPro" id="IPR051916">
    <property type="entry name" value="GPI-anchor_lipid_remodeler"/>
</dbReference>
<dbReference type="Pfam" id="PF03372">
    <property type="entry name" value="Exo_endo_phos"/>
    <property type="match status" value="1"/>
</dbReference>
<comment type="caution">
    <text evidence="2">The sequence shown here is derived from an EMBL/GenBank/DDBJ whole genome shotgun (WGS) entry which is preliminary data.</text>
</comment>
<dbReference type="GO" id="GO:0006506">
    <property type="term" value="P:GPI anchor biosynthetic process"/>
    <property type="evidence" value="ECO:0007669"/>
    <property type="project" value="TreeGrafter"/>
</dbReference>
<dbReference type="InterPro" id="IPR036691">
    <property type="entry name" value="Endo/exonu/phosph_ase_sf"/>
</dbReference>
<dbReference type="Proteomes" id="UP000633278">
    <property type="component" value="Unassembled WGS sequence"/>
</dbReference>
<dbReference type="Gene3D" id="3.60.10.10">
    <property type="entry name" value="Endonuclease/exonuclease/phosphatase"/>
    <property type="match status" value="1"/>
</dbReference>
<name>A0A917HR43_9FLAO</name>
<dbReference type="PANTHER" id="PTHR14859:SF15">
    <property type="entry name" value="ENDONUCLEASE_EXONUCLEASE_PHOSPHATASE DOMAIN-CONTAINING PROTEIN"/>
    <property type="match status" value="1"/>
</dbReference>
<reference evidence="2" key="2">
    <citation type="submission" date="2020-09" db="EMBL/GenBank/DDBJ databases">
        <authorList>
            <person name="Sun Q."/>
            <person name="Zhou Y."/>
        </authorList>
    </citation>
    <scope>NUCLEOTIDE SEQUENCE</scope>
    <source>
        <strain evidence="2">CGMCC 1.15763</strain>
    </source>
</reference>
<evidence type="ECO:0000313" key="2">
    <source>
        <dbReference type="EMBL" id="GGG87951.1"/>
    </source>
</evidence>
<dbReference type="GO" id="GO:0003824">
    <property type="term" value="F:catalytic activity"/>
    <property type="evidence" value="ECO:0007669"/>
    <property type="project" value="InterPro"/>
</dbReference>
<proteinExistence type="predicted"/>
<dbReference type="SUPFAM" id="SSF56219">
    <property type="entry name" value="DNase I-like"/>
    <property type="match status" value="1"/>
</dbReference>
<organism evidence="2 3">
    <name type="scientific">Polaribacter pacificus</name>
    <dbReference type="NCBI Taxonomy" id="1775173"/>
    <lineage>
        <taxon>Bacteria</taxon>
        <taxon>Pseudomonadati</taxon>
        <taxon>Bacteroidota</taxon>
        <taxon>Flavobacteriia</taxon>
        <taxon>Flavobacteriales</taxon>
        <taxon>Flavobacteriaceae</taxon>
    </lineage>
</organism>
<accession>A0A917HR43</accession>
<dbReference type="InterPro" id="IPR005135">
    <property type="entry name" value="Endo/exonuclease/phosphatase"/>
</dbReference>
<evidence type="ECO:0000259" key="1">
    <source>
        <dbReference type="Pfam" id="PF03372"/>
    </source>
</evidence>